<dbReference type="CDD" id="cd11410">
    <property type="entry name" value="bHLH_O_HES"/>
    <property type="match status" value="1"/>
</dbReference>
<dbReference type="SUPFAM" id="SSF158457">
    <property type="entry name" value="Orange domain-like"/>
    <property type="match status" value="1"/>
</dbReference>
<evidence type="ECO:0000256" key="3">
    <source>
        <dbReference type="ARBA" id="ARBA00023163"/>
    </source>
</evidence>
<dbReference type="AlphaFoldDB" id="A0AAV2IN00"/>
<sequence length="414" mass="46269">MDNLTNVCEATSQSHDIDNYRPTHRKGKKLLAEKKRRARINNCLMQIRDLVCEGEEDKDTDLDKMEKAEILEKTLEVLTRLRHDYSSSTSGNTFSARKAMAVRYASGFSSCAEESIRYIQSSRLVPTEVKVQLQNHLRAIARRMETVVQVDDQNVNFGSNFPTSSVSSSSYLSTEKYTAEEAEQISGSHCETTEARGVYVPSPINSSTPALQYNITHSTTAPISQQCDRVTSTPDAYPKVERLNHYQRSADQDSLIITETSEGSRDLKCRQRNEVHSSAVHKYEAVTPEFPREHFVSPYAPLATDQSYPSSVLSMSAYTPSVSSPIIMHPAALLNTNTVTPDTPIYCYRGYEPYPAISSALVRPVHYISTPISSAPILSTPVTKRTSTENSALNLCVKGNEAHQISPETMWRPW</sequence>
<proteinExistence type="predicted"/>
<comment type="subcellular location">
    <subcellularLocation>
        <location evidence="1">Nucleus</location>
    </subcellularLocation>
</comment>
<dbReference type="InterPro" id="IPR003650">
    <property type="entry name" value="Orange_dom"/>
</dbReference>
<dbReference type="SMART" id="SM00353">
    <property type="entry name" value="HLH"/>
    <property type="match status" value="1"/>
</dbReference>
<name>A0AAV2IN00_LYMST</name>
<dbReference type="Proteomes" id="UP001497497">
    <property type="component" value="Unassembled WGS sequence"/>
</dbReference>
<feature type="compositionally biased region" description="Polar residues" evidence="5">
    <location>
        <begin position="1"/>
        <end position="14"/>
    </location>
</feature>
<dbReference type="GO" id="GO:0006355">
    <property type="term" value="P:regulation of DNA-templated transcription"/>
    <property type="evidence" value="ECO:0007669"/>
    <property type="project" value="InterPro"/>
</dbReference>
<dbReference type="Pfam" id="PF00010">
    <property type="entry name" value="HLH"/>
    <property type="match status" value="1"/>
</dbReference>
<organism evidence="8 9">
    <name type="scientific">Lymnaea stagnalis</name>
    <name type="common">Great pond snail</name>
    <name type="synonym">Helix stagnalis</name>
    <dbReference type="NCBI Taxonomy" id="6523"/>
    <lineage>
        <taxon>Eukaryota</taxon>
        <taxon>Metazoa</taxon>
        <taxon>Spiralia</taxon>
        <taxon>Lophotrochozoa</taxon>
        <taxon>Mollusca</taxon>
        <taxon>Gastropoda</taxon>
        <taxon>Heterobranchia</taxon>
        <taxon>Euthyneura</taxon>
        <taxon>Panpulmonata</taxon>
        <taxon>Hygrophila</taxon>
        <taxon>Lymnaeoidea</taxon>
        <taxon>Lymnaeidae</taxon>
        <taxon>Lymnaea</taxon>
    </lineage>
</organism>
<accession>A0AAV2IN00</accession>
<comment type="caution">
    <text evidence="8">The sequence shown here is derived from an EMBL/GenBank/DDBJ whole genome shotgun (WGS) entry which is preliminary data.</text>
</comment>
<dbReference type="Gene3D" id="6.10.250.980">
    <property type="match status" value="1"/>
</dbReference>
<dbReference type="InterPro" id="IPR036638">
    <property type="entry name" value="HLH_DNA-bd_sf"/>
</dbReference>
<dbReference type="GO" id="GO:0046983">
    <property type="term" value="F:protein dimerization activity"/>
    <property type="evidence" value="ECO:0007669"/>
    <property type="project" value="InterPro"/>
</dbReference>
<evidence type="ECO:0000256" key="2">
    <source>
        <dbReference type="ARBA" id="ARBA00023015"/>
    </source>
</evidence>
<dbReference type="GO" id="GO:0005634">
    <property type="term" value="C:nucleus"/>
    <property type="evidence" value="ECO:0007669"/>
    <property type="project" value="UniProtKB-SubCell"/>
</dbReference>
<dbReference type="Gene3D" id="4.10.280.10">
    <property type="entry name" value="Helix-loop-helix DNA-binding domain"/>
    <property type="match status" value="1"/>
</dbReference>
<feature type="domain" description="Orange" evidence="7">
    <location>
        <begin position="104"/>
        <end position="137"/>
    </location>
</feature>
<keyword evidence="4" id="KW-0539">Nucleus</keyword>
<keyword evidence="2" id="KW-0805">Transcription regulation</keyword>
<gene>
    <name evidence="8" type="ORF">GSLYS_00021330001</name>
</gene>
<evidence type="ECO:0000256" key="1">
    <source>
        <dbReference type="ARBA" id="ARBA00004123"/>
    </source>
</evidence>
<feature type="region of interest" description="Disordered" evidence="5">
    <location>
        <begin position="1"/>
        <end position="23"/>
    </location>
</feature>
<dbReference type="PROSITE" id="PS51054">
    <property type="entry name" value="ORANGE"/>
    <property type="match status" value="1"/>
</dbReference>
<evidence type="ECO:0000259" key="6">
    <source>
        <dbReference type="PROSITE" id="PS50888"/>
    </source>
</evidence>
<dbReference type="GO" id="GO:0003677">
    <property type="term" value="F:DNA binding"/>
    <property type="evidence" value="ECO:0007669"/>
    <property type="project" value="InterPro"/>
</dbReference>
<protein>
    <submittedName>
        <fullName evidence="8">Uncharacterized protein</fullName>
    </submittedName>
</protein>
<dbReference type="InterPro" id="IPR050370">
    <property type="entry name" value="HES_HEY"/>
</dbReference>
<reference evidence="8 9" key="1">
    <citation type="submission" date="2024-04" db="EMBL/GenBank/DDBJ databases">
        <authorList>
            <consortium name="Genoscope - CEA"/>
            <person name="William W."/>
        </authorList>
    </citation>
    <scope>NUCLEOTIDE SEQUENCE [LARGE SCALE GENOMIC DNA]</scope>
</reference>
<dbReference type="SUPFAM" id="SSF47459">
    <property type="entry name" value="HLH, helix-loop-helix DNA-binding domain"/>
    <property type="match status" value="1"/>
</dbReference>
<dbReference type="EMBL" id="CAXITT010001144">
    <property type="protein sequence ID" value="CAL1548013.1"/>
    <property type="molecule type" value="Genomic_DNA"/>
</dbReference>
<evidence type="ECO:0000313" key="9">
    <source>
        <dbReference type="Proteomes" id="UP001497497"/>
    </source>
</evidence>
<evidence type="ECO:0000256" key="4">
    <source>
        <dbReference type="ARBA" id="ARBA00023242"/>
    </source>
</evidence>
<dbReference type="InterPro" id="IPR011598">
    <property type="entry name" value="bHLH_dom"/>
</dbReference>
<evidence type="ECO:0000313" key="8">
    <source>
        <dbReference type="EMBL" id="CAL1548013.1"/>
    </source>
</evidence>
<dbReference type="PANTHER" id="PTHR10985">
    <property type="entry name" value="BASIC HELIX-LOOP-HELIX TRANSCRIPTION FACTOR, HES-RELATED"/>
    <property type="match status" value="1"/>
</dbReference>
<keyword evidence="9" id="KW-1185">Reference proteome</keyword>
<dbReference type="PROSITE" id="PS50888">
    <property type="entry name" value="BHLH"/>
    <property type="match status" value="1"/>
</dbReference>
<feature type="domain" description="BHLH" evidence="6">
    <location>
        <begin position="24"/>
        <end position="81"/>
    </location>
</feature>
<keyword evidence="3" id="KW-0804">Transcription</keyword>
<evidence type="ECO:0000256" key="5">
    <source>
        <dbReference type="SAM" id="MobiDB-lite"/>
    </source>
</evidence>
<evidence type="ECO:0000259" key="7">
    <source>
        <dbReference type="PROSITE" id="PS51054"/>
    </source>
</evidence>